<feature type="domain" description="Trimeric autotransporter adhesin YadA-like head" evidence="1">
    <location>
        <begin position="340"/>
        <end position="365"/>
    </location>
</feature>
<sequence length="466" mass="47961">MKKIILSLLFLLLTTASFAQTKSIELTTYYPAPFGSYDRLRLVPRAALTCDSNLEGLLYYNNINNRLEVCQADGSFSSISGNAWTQDVDGNGDPIIYPNDNDPDLFVGIGTETPEFKLSLAQDGGIIATGTFGSGVDYDTTGSTTMFLWYPKKAAFRAGYVDTDQWNDNNIGDYSIAFGENTQANNTHSVVSGGLNNIVLDNHSTVSGGKDNSIADGPGYSVIGGGDSNVITGGRSTIAGGWGGTINGGGLNTIGGGGDNLIDDPAQFATITGGRDNVINSSGYATVGGDGNLATGAGGRQTVFGELNTASATLTTISGGKENTASAWGATVPGGQDNVASGQYSLAAGRGSHAGGDYSVALGRNLQLSASAEKTFIWGYSSTSQIVNTPEAFIIYSGNVGIGTIEPKQKLHINAVMQLEPLDSSSAPTCDENGILYVSSSGTGALCYCNGTSWNVAASDGGGSCP</sequence>
<dbReference type="Gene3D" id="2.150.10.10">
    <property type="entry name" value="Serralysin-like metalloprotease, C-terminal"/>
    <property type="match status" value="2"/>
</dbReference>
<dbReference type="AlphaFoldDB" id="A0A3B1E1E8"/>
<name>A0A3B1E1E8_9ZZZZ</name>
<evidence type="ECO:0000259" key="1">
    <source>
        <dbReference type="Pfam" id="PF05658"/>
    </source>
</evidence>
<dbReference type="Pfam" id="PF05658">
    <property type="entry name" value="YadA_head"/>
    <property type="match status" value="2"/>
</dbReference>
<protein>
    <recommendedName>
        <fullName evidence="1">Trimeric autotransporter adhesin YadA-like head domain-containing protein</fullName>
    </recommendedName>
</protein>
<dbReference type="InterPro" id="IPR008640">
    <property type="entry name" value="Adhesin_Head_dom"/>
</dbReference>
<dbReference type="InterPro" id="IPR011049">
    <property type="entry name" value="Serralysin-like_metalloprot_C"/>
</dbReference>
<dbReference type="EMBL" id="UOGJ01000061">
    <property type="protein sequence ID" value="VAX35507.1"/>
    <property type="molecule type" value="Genomic_DNA"/>
</dbReference>
<gene>
    <name evidence="2" type="ORF">MNBD_UNCLBAC01-875</name>
</gene>
<feature type="domain" description="Trimeric autotransporter adhesin YadA-like head" evidence="1">
    <location>
        <begin position="172"/>
        <end position="191"/>
    </location>
</feature>
<dbReference type="GO" id="GO:0019867">
    <property type="term" value="C:outer membrane"/>
    <property type="evidence" value="ECO:0007669"/>
    <property type="project" value="InterPro"/>
</dbReference>
<proteinExistence type="predicted"/>
<accession>A0A3B1E1E8</accession>
<organism evidence="2">
    <name type="scientific">hydrothermal vent metagenome</name>
    <dbReference type="NCBI Taxonomy" id="652676"/>
    <lineage>
        <taxon>unclassified sequences</taxon>
        <taxon>metagenomes</taxon>
        <taxon>ecological metagenomes</taxon>
    </lineage>
</organism>
<reference evidence="2" key="1">
    <citation type="submission" date="2018-06" db="EMBL/GenBank/DDBJ databases">
        <authorList>
            <person name="Zhirakovskaya E."/>
        </authorList>
    </citation>
    <scope>NUCLEOTIDE SEQUENCE</scope>
</reference>
<evidence type="ECO:0000313" key="2">
    <source>
        <dbReference type="EMBL" id="VAX35507.1"/>
    </source>
</evidence>